<dbReference type="Proteomes" id="UP000561369">
    <property type="component" value="Unassembled WGS sequence"/>
</dbReference>
<feature type="transmembrane region" description="Helical" evidence="2">
    <location>
        <begin position="7"/>
        <end position="26"/>
    </location>
</feature>
<sequence length="283" mass="32301">MFSKNRLIGLAVMVFIISVWAMAWPVSKALPGGAFSEPVGSVYNGLNVLFTALAFGGVIITLLFQAEEAKHARREEIERSIFDLFQTFTSQEFQDVKNGAFRALLAGVQNEEYAHFLASRLYAVDQLPFPATVIPILRVLDESKANLDDAQIEQADRADRLMLDNVLNFFALLAQRKSSSMVIKHCDFAYDWWRPTLWLVALLQQEHFKKSEAIQVYCRTRKIAETLIVLDEIYGHPPLTSPLEIRHYIDTHPKILMFRRKPEQQGLSSHQLPVNDLEPYPLP</sequence>
<comment type="caution">
    <text evidence="3">The sequence shown here is derived from an EMBL/GenBank/DDBJ whole genome shotgun (WGS) entry which is preliminary data.</text>
</comment>
<gene>
    <name evidence="3" type="ORF">HX810_05725</name>
</gene>
<reference evidence="3 4" key="1">
    <citation type="submission" date="2020-04" db="EMBL/GenBank/DDBJ databases">
        <title>Molecular characterization of pseudomonads from Agaricus bisporus reveal novel blotch 2 pathogens in Western Europe.</title>
        <authorList>
            <person name="Taparia T."/>
            <person name="Krijger M."/>
            <person name="Haynes E."/>
            <person name="Elpinstone J.G."/>
            <person name="Noble R."/>
            <person name="Van Der Wolf J."/>
        </authorList>
    </citation>
    <scope>NUCLEOTIDE SEQUENCE [LARGE SCALE GENOMIC DNA]</scope>
    <source>
        <strain evidence="3 4">IPO3765</strain>
    </source>
</reference>
<evidence type="ECO:0000256" key="1">
    <source>
        <dbReference type="SAM" id="MobiDB-lite"/>
    </source>
</evidence>
<keyword evidence="2" id="KW-1133">Transmembrane helix</keyword>
<dbReference type="EMBL" id="JACAQV010000006">
    <property type="protein sequence ID" value="NWF07164.1"/>
    <property type="molecule type" value="Genomic_DNA"/>
</dbReference>
<dbReference type="AlphaFoldDB" id="A0A7Y8KLT5"/>
<evidence type="ECO:0000313" key="4">
    <source>
        <dbReference type="Proteomes" id="UP000561369"/>
    </source>
</evidence>
<dbReference type="RefSeq" id="WP_017530065.1">
    <property type="nucleotide sequence ID" value="NZ_JACAQV010000006.1"/>
</dbReference>
<keyword evidence="2" id="KW-0472">Membrane</keyword>
<evidence type="ECO:0000256" key="2">
    <source>
        <dbReference type="SAM" id="Phobius"/>
    </source>
</evidence>
<feature type="transmembrane region" description="Helical" evidence="2">
    <location>
        <begin position="46"/>
        <end position="64"/>
    </location>
</feature>
<protein>
    <recommendedName>
        <fullName evidence="5">Phage abortive infection protein</fullName>
    </recommendedName>
</protein>
<organism evidence="3 4">
    <name type="scientific">Pseudomonas salomonii</name>
    <dbReference type="NCBI Taxonomy" id="191391"/>
    <lineage>
        <taxon>Bacteria</taxon>
        <taxon>Pseudomonadati</taxon>
        <taxon>Pseudomonadota</taxon>
        <taxon>Gammaproteobacteria</taxon>
        <taxon>Pseudomonadales</taxon>
        <taxon>Pseudomonadaceae</taxon>
        <taxon>Pseudomonas</taxon>
    </lineage>
</organism>
<accession>A0A7Y8KLT5</accession>
<feature type="region of interest" description="Disordered" evidence="1">
    <location>
        <begin position="264"/>
        <end position="283"/>
    </location>
</feature>
<proteinExistence type="predicted"/>
<keyword evidence="2" id="KW-0812">Transmembrane</keyword>
<evidence type="ECO:0008006" key="5">
    <source>
        <dbReference type="Google" id="ProtNLM"/>
    </source>
</evidence>
<evidence type="ECO:0000313" key="3">
    <source>
        <dbReference type="EMBL" id="NWF07164.1"/>
    </source>
</evidence>
<name>A0A7Y8KLT5_9PSED</name>